<protein>
    <recommendedName>
        <fullName evidence="1">Glycosyl hydrolase family 13 catalytic domain-containing protein</fullName>
    </recommendedName>
</protein>
<feature type="domain" description="Glycosyl hydrolase family 13 catalytic" evidence="1">
    <location>
        <begin position="106"/>
        <end position="252"/>
    </location>
</feature>
<feature type="non-terminal residue" evidence="2">
    <location>
        <position position="1"/>
    </location>
</feature>
<dbReference type="AlphaFoldDB" id="X1SDZ9"/>
<gene>
    <name evidence="2" type="ORF">S12H4_08586</name>
</gene>
<evidence type="ECO:0000259" key="1">
    <source>
        <dbReference type="Pfam" id="PF00128"/>
    </source>
</evidence>
<dbReference type="PANTHER" id="PTHR47786">
    <property type="entry name" value="ALPHA-1,4-GLUCAN:MALTOSE-1-PHOSPHATE MALTOSYLTRANSFERASE"/>
    <property type="match status" value="1"/>
</dbReference>
<comment type="caution">
    <text evidence="2">The sequence shown here is derived from an EMBL/GenBank/DDBJ whole genome shotgun (WGS) entry which is preliminary data.</text>
</comment>
<dbReference type="PANTHER" id="PTHR47786:SF2">
    <property type="entry name" value="GLYCOSYL HYDROLASE FAMILY 13 CATALYTIC DOMAIN-CONTAINING PROTEIN"/>
    <property type="match status" value="1"/>
</dbReference>
<dbReference type="GO" id="GO:0005975">
    <property type="term" value="P:carbohydrate metabolic process"/>
    <property type="evidence" value="ECO:0007669"/>
    <property type="project" value="InterPro"/>
</dbReference>
<organism evidence="2">
    <name type="scientific">marine sediment metagenome</name>
    <dbReference type="NCBI Taxonomy" id="412755"/>
    <lineage>
        <taxon>unclassified sequences</taxon>
        <taxon>metagenomes</taxon>
        <taxon>ecological metagenomes</taxon>
    </lineage>
</organism>
<reference evidence="2" key="1">
    <citation type="journal article" date="2014" name="Front. Microbiol.">
        <title>High frequency of phylogenetically diverse reductive dehalogenase-homologous genes in deep subseafloor sedimentary metagenomes.</title>
        <authorList>
            <person name="Kawai M."/>
            <person name="Futagami T."/>
            <person name="Toyoda A."/>
            <person name="Takaki Y."/>
            <person name="Nishi S."/>
            <person name="Hori S."/>
            <person name="Arai W."/>
            <person name="Tsubouchi T."/>
            <person name="Morono Y."/>
            <person name="Uchiyama I."/>
            <person name="Ito T."/>
            <person name="Fujiyama A."/>
            <person name="Inagaki F."/>
            <person name="Takami H."/>
        </authorList>
    </citation>
    <scope>NUCLEOTIDE SEQUENCE</scope>
    <source>
        <strain evidence="2">Expedition CK06-06</strain>
    </source>
</reference>
<dbReference type="InterPro" id="IPR006047">
    <property type="entry name" value="GH13_cat_dom"/>
</dbReference>
<dbReference type="Gene3D" id="3.20.20.80">
    <property type="entry name" value="Glycosidases"/>
    <property type="match status" value="1"/>
</dbReference>
<accession>X1SDZ9</accession>
<evidence type="ECO:0000313" key="2">
    <source>
        <dbReference type="EMBL" id="GAI65979.1"/>
    </source>
</evidence>
<dbReference type="Pfam" id="PF00128">
    <property type="entry name" value="Alpha-amylase"/>
    <property type="match status" value="1"/>
</dbReference>
<dbReference type="InterPro" id="IPR017853">
    <property type="entry name" value="GH"/>
</dbReference>
<dbReference type="EMBL" id="BARW01003336">
    <property type="protein sequence ID" value="GAI65979.1"/>
    <property type="molecule type" value="Genomic_DNA"/>
</dbReference>
<dbReference type="SUPFAM" id="SSF51445">
    <property type="entry name" value="(Trans)glycosidases"/>
    <property type="match status" value="1"/>
</dbReference>
<proteinExistence type="predicted"/>
<sequence>LGGSDALKSFRADLMDHDLLLILDYVPNHVSIDHLWTLEKSDVFIKGTLDDLIAKPYDFFSLGDIVYAHGRDPNFPPWTDTVQINAFSSEARSKALSTLLSIAQQCDGVRCDMAMLMTNNVFSRTWEEKAGPALEKEFWEEIIVAVKNKFPDFKFIAEVYWDMEFELMQQGFDYCYDKKLYERLANDSAQKVNEHLKADWDYQRKLLRFIENHDEPRAITVFGTEASKAAVVIASTLPGARLIFEGQTRGYEIKLPVQLGRAATEEDDLALMEFYDNLLKKKKKNFNSMYRTMRSCSWYI</sequence>
<name>X1SDZ9_9ZZZZ</name>